<dbReference type="InterPro" id="IPR004682">
    <property type="entry name" value="TRAP_DctP"/>
</dbReference>
<name>A0A0U1L1J3_9FIRM</name>
<keyword evidence="1 2" id="KW-0732">Signal</keyword>
<dbReference type="GO" id="GO:0030288">
    <property type="term" value="C:outer membrane-bounded periplasmic space"/>
    <property type="evidence" value="ECO:0007669"/>
    <property type="project" value="InterPro"/>
</dbReference>
<dbReference type="CDD" id="cd13603">
    <property type="entry name" value="PBP2_TRAP_Siap_TeaA_like"/>
    <property type="match status" value="1"/>
</dbReference>
<sequence length="340" mass="38767">MLQKKMWTLCLVPLLLIAFFGGCTNTNQLVGTANGKTVLRLGTDTSPDAPESRGAQKLAELLKEKSNGTLEIQVYENAQLGNMRDRNESMRMGTIDMGTTSVGFLSVYEPLMGIFDLPYLYQDKAHELRVFDGPIGHEIDQKLQAEGLRVLCYFDAGSRQITNNRNPIRTPADLKRLRLRVPQSEASLEGFKTLGAWPIPLPFSEVYSALQHGVAEGQENPVSLIFYNKFYEVQKYLSLTNHQLFIQVLLISEKTWRKLSPSEQQLIMEAAREAQDYERELAAREEVELLEHLKEKGIQINEIDHPEEFAAKAFPLREIYSKRLGQQARHLFERIDALRQ</sequence>
<dbReference type="PROSITE" id="PS51257">
    <property type="entry name" value="PROKAR_LIPOPROTEIN"/>
    <property type="match status" value="1"/>
</dbReference>
<dbReference type="InterPro" id="IPR018389">
    <property type="entry name" value="DctP_fam"/>
</dbReference>
<dbReference type="AlphaFoldDB" id="A0A0U1L1J3"/>
<dbReference type="Proteomes" id="UP000049855">
    <property type="component" value="Unassembled WGS sequence"/>
</dbReference>
<dbReference type="NCBIfam" id="NF037995">
    <property type="entry name" value="TRAP_S1"/>
    <property type="match status" value="1"/>
</dbReference>
<dbReference type="PIRSF" id="PIRSF006470">
    <property type="entry name" value="DctB"/>
    <property type="match status" value="1"/>
</dbReference>
<dbReference type="EMBL" id="CTRP01000014">
    <property type="protein sequence ID" value="CQR73547.1"/>
    <property type="molecule type" value="Genomic_DNA"/>
</dbReference>
<dbReference type="Pfam" id="PF03480">
    <property type="entry name" value="DctP"/>
    <property type="match status" value="1"/>
</dbReference>
<evidence type="ECO:0000256" key="1">
    <source>
        <dbReference type="ARBA" id="ARBA00022729"/>
    </source>
</evidence>
<reference evidence="4" key="1">
    <citation type="submission" date="2015-03" db="EMBL/GenBank/DDBJ databases">
        <authorList>
            <person name="Nijsse Bart"/>
        </authorList>
    </citation>
    <scope>NUCLEOTIDE SEQUENCE [LARGE SCALE GENOMIC DNA]</scope>
</reference>
<dbReference type="InterPro" id="IPR038404">
    <property type="entry name" value="TRAP_DctP_sf"/>
</dbReference>
<dbReference type="PANTHER" id="PTHR33376">
    <property type="match status" value="1"/>
</dbReference>
<dbReference type="Gene3D" id="3.40.190.170">
    <property type="entry name" value="Bacterial extracellular solute-binding protein, family 7"/>
    <property type="match status" value="1"/>
</dbReference>
<evidence type="ECO:0000256" key="2">
    <source>
        <dbReference type="SAM" id="SignalP"/>
    </source>
</evidence>
<evidence type="ECO:0000313" key="3">
    <source>
        <dbReference type="EMBL" id="CQR73547.1"/>
    </source>
</evidence>
<protein>
    <submittedName>
        <fullName evidence="3">TRAP-type C4-dicarboxylate transport system, periplasmic component</fullName>
    </submittedName>
</protein>
<feature type="signal peptide" evidence="2">
    <location>
        <begin position="1"/>
        <end position="25"/>
    </location>
</feature>
<evidence type="ECO:0000313" key="4">
    <source>
        <dbReference type="Proteomes" id="UP000049855"/>
    </source>
</evidence>
<accession>A0A0U1L1J3</accession>
<proteinExistence type="predicted"/>
<dbReference type="NCBIfam" id="TIGR00787">
    <property type="entry name" value="dctP"/>
    <property type="match status" value="1"/>
</dbReference>
<feature type="chain" id="PRO_5038816166" evidence="2">
    <location>
        <begin position="26"/>
        <end position="340"/>
    </location>
</feature>
<dbReference type="GO" id="GO:0055085">
    <property type="term" value="P:transmembrane transport"/>
    <property type="evidence" value="ECO:0007669"/>
    <property type="project" value="InterPro"/>
</dbReference>
<organism evidence="3 4">
    <name type="scientific">Sporomusa ovata</name>
    <dbReference type="NCBI Taxonomy" id="2378"/>
    <lineage>
        <taxon>Bacteria</taxon>
        <taxon>Bacillati</taxon>
        <taxon>Bacillota</taxon>
        <taxon>Negativicutes</taxon>
        <taxon>Selenomonadales</taxon>
        <taxon>Sporomusaceae</taxon>
        <taxon>Sporomusa</taxon>
    </lineage>
</organism>
<dbReference type="RefSeq" id="WP_021170826.1">
    <property type="nucleotide sequence ID" value="NZ_CTRP01000014.1"/>
</dbReference>
<keyword evidence="4" id="KW-1185">Reference proteome</keyword>
<dbReference type="GO" id="GO:0030246">
    <property type="term" value="F:carbohydrate binding"/>
    <property type="evidence" value="ECO:0007669"/>
    <property type="project" value="TreeGrafter"/>
</dbReference>
<gene>
    <name evidence="3" type="ORF">SpAn4DRAFT_0009</name>
</gene>
<dbReference type="PANTHER" id="PTHR33376:SF2">
    <property type="entry name" value="DICARBOXYLATE-BINDING PERIPLASMIC PROTEIN"/>
    <property type="match status" value="1"/>
</dbReference>